<dbReference type="InterPro" id="IPR000343">
    <property type="entry name" value="4pyrrol_synth_GluRdtase"/>
</dbReference>
<evidence type="ECO:0000256" key="5">
    <source>
        <dbReference type="PIRSR" id="PIRSR000445-1"/>
    </source>
</evidence>
<evidence type="ECO:0000256" key="2">
    <source>
        <dbReference type="ARBA" id="ARBA00023002"/>
    </source>
</evidence>
<comment type="pathway">
    <text evidence="4">Porphyrin-containing compound metabolism; protoporphyrin-IX biosynthesis; 5-aminolevulinate from L-glutamyl-tRNA(Glu): step 1/2.</text>
</comment>
<dbReference type="SUPFAM" id="SSF69742">
    <property type="entry name" value="Glutamyl tRNA-reductase catalytic, N-terminal domain"/>
    <property type="match status" value="1"/>
</dbReference>
<feature type="binding site" evidence="4 6">
    <location>
        <begin position="90"/>
        <end position="92"/>
    </location>
    <ligand>
        <name>substrate</name>
    </ligand>
</feature>
<dbReference type="PANTHER" id="PTHR43013">
    <property type="entry name" value="GLUTAMYL-TRNA REDUCTASE"/>
    <property type="match status" value="1"/>
</dbReference>
<feature type="binding site" evidence="4 6">
    <location>
        <position position="96"/>
    </location>
    <ligand>
        <name>substrate</name>
    </ligand>
</feature>
<accession>A0A133V5L6</accession>
<feature type="active site" description="Nucleophile" evidence="4 5">
    <location>
        <position position="44"/>
    </location>
</feature>
<dbReference type="InterPro" id="IPR015895">
    <property type="entry name" value="4pyrrol_synth_GluRdtase_N"/>
</dbReference>
<dbReference type="EC" id="1.2.1.70" evidence="4"/>
<gene>
    <name evidence="4" type="primary">hemA</name>
    <name evidence="12" type="ORF">AKJ41_00455</name>
</gene>
<feature type="binding site" evidence="4 6">
    <location>
        <begin position="43"/>
        <end position="46"/>
    </location>
    <ligand>
        <name>substrate</name>
    </ligand>
</feature>
<feature type="domain" description="Quinate/shikimate 5-dehydrogenase/glutamyl-tRNA reductase" evidence="10">
    <location>
        <begin position="152"/>
        <end position="274"/>
    </location>
</feature>
<feature type="domain" description="Glutamyl-tRNA reductase N-terminal" evidence="11">
    <location>
        <begin position="28"/>
        <end position="132"/>
    </location>
</feature>
<dbReference type="InterPro" id="IPR006151">
    <property type="entry name" value="Shikm_DH/Glu-tRNA_Rdtase"/>
</dbReference>
<feature type="site" description="Important for activity" evidence="4 8">
    <location>
        <position position="75"/>
    </location>
</feature>
<dbReference type="SUPFAM" id="SSF69075">
    <property type="entry name" value="Glutamyl tRNA-reductase dimerization domain"/>
    <property type="match status" value="1"/>
</dbReference>
<dbReference type="NCBIfam" id="TIGR01035">
    <property type="entry name" value="hemA"/>
    <property type="match status" value="1"/>
</dbReference>
<evidence type="ECO:0000256" key="1">
    <source>
        <dbReference type="ARBA" id="ARBA00022857"/>
    </source>
</evidence>
<evidence type="ECO:0000313" key="12">
    <source>
        <dbReference type="EMBL" id="KXB01735.1"/>
    </source>
</evidence>
<name>A0A133V5L6_9EURY</name>
<evidence type="ECO:0000259" key="10">
    <source>
        <dbReference type="Pfam" id="PF01488"/>
    </source>
</evidence>
<dbReference type="InterPro" id="IPR036291">
    <property type="entry name" value="NAD(P)-bd_dom_sf"/>
</dbReference>
<dbReference type="Gene3D" id="3.40.50.720">
    <property type="entry name" value="NAD(P)-binding Rossmann-like Domain"/>
    <property type="match status" value="1"/>
</dbReference>
<keyword evidence="2 4" id="KW-0560">Oxidoreductase</keyword>
<comment type="miscellaneous">
    <text evidence="4">During catalysis, the active site Cys acts as a nucleophile attacking the alpha-carbonyl group of tRNA-bound glutamate with the formation of a thioester intermediate between enzyme and glutamate, and the concomitant release of tRNA(Glu). The thioester intermediate is finally reduced by direct hydride transfer from NADPH, to form the product GSA.</text>
</comment>
<evidence type="ECO:0000313" key="13">
    <source>
        <dbReference type="Proteomes" id="UP000070344"/>
    </source>
</evidence>
<dbReference type="Pfam" id="PF01488">
    <property type="entry name" value="Shikimate_DH"/>
    <property type="match status" value="1"/>
</dbReference>
<dbReference type="AlphaFoldDB" id="A0A133V5L6"/>
<comment type="subunit">
    <text evidence="4">Homodimer.</text>
</comment>
<evidence type="ECO:0000259" key="11">
    <source>
        <dbReference type="Pfam" id="PF05201"/>
    </source>
</evidence>
<dbReference type="PIRSF" id="PIRSF000445">
    <property type="entry name" value="4pyrrol_synth_GluRdtase"/>
    <property type="match status" value="1"/>
</dbReference>
<comment type="domain">
    <text evidence="4">Possesses an unusual extended V-shaped dimeric structure with each monomer consisting of three distinct domains arranged along a curved 'spinal' alpha-helix. The N-terminal catalytic domain specifically recognizes the glutamate moiety of the substrate. The second domain is the NADPH-binding domain, and the third C-terminal domain is responsible for dimerization.</text>
</comment>
<dbReference type="GO" id="GO:0008883">
    <property type="term" value="F:glutamyl-tRNA reductase activity"/>
    <property type="evidence" value="ECO:0007669"/>
    <property type="project" value="UniProtKB-UniRule"/>
</dbReference>
<dbReference type="InterPro" id="IPR036343">
    <property type="entry name" value="GluRdtase_N_sf"/>
</dbReference>
<dbReference type="Pfam" id="PF05201">
    <property type="entry name" value="GlutR_N"/>
    <property type="match status" value="1"/>
</dbReference>
<dbReference type="PANTHER" id="PTHR43013:SF1">
    <property type="entry name" value="GLUTAMYL-TRNA REDUCTASE"/>
    <property type="match status" value="1"/>
</dbReference>
<protein>
    <recommendedName>
        <fullName evidence="4">Glutamyl-tRNA reductase</fullName>
        <shortName evidence="4">GluTR</shortName>
        <ecNumber evidence="4">1.2.1.70</ecNumber>
    </recommendedName>
</protein>
<keyword evidence="9" id="KW-0175">Coiled coil</keyword>
<comment type="caution">
    <text evidence="12">The sequence shown here is derived from an EMBL/GenBank/DDBJ whole genome shotgun (WGS) entry which is preliminary data.</text>
</comment>
<comment type="function">
    <text evidence="4">Catalyzes the NADPH-dependent reduction of glutamyl-tRNA(Glu) to glutamate 1-semialdehyde (GSA).</text>
</comment>
<dbReference type="InterPro" id="IPR036453">
    <property type="entry name" value="GluRdtase_dimer_dom_sf"/>
</dbReference>
<dbReference type="HAMAP" id="MF_00087">
    <property type="entry name" value="Glu_tRNA_reductase"/>
    <property type="match status" value="1"/>
</dbReference>
<keyword evidence="1 4" id="KW-0521">NADP</keyword>
<evidence type="ECO:0000256" key="6">
    <source>
        <dbReference type="PIRSR" id="PIRSR000445-2"/>
    </source>
</evidence>
<feature type="binding site" evidence="4 6">
    <location>
        <position position="85"/>
    </location>
    <ligand>
        <name>substrate</name>
    </ligand>
</feature>
<dbReference type="Proteomes" id="UP000070344">
    <property type="component" value="Unassembled WGS sequence"/>
</dbReference>
<evidence type="ECO:0000256" key="3">
    <source>
        <dbReference type="ARBA" id="ARBA00023244"/>
    </source>
</evidence>
<reference evidence="12 13" key="1">
    <citation type="journal article" date="2016" name="Sci. Rep.">
        <title>Metabolic traits of an uncultured archaeal lineage -MSBL1- from brine pools of the Red Sea.</title>
        <authorList>
            <person name="Mwirichia R."/>
            <person name="Alam I."/>
            <person name="Rashid M."/>
            <person name="Vinu M."/>
            <person name="Ba-Alawi W."/>
            <person name="Anthony Kamau A."/>
            <person name="Kamanda Ngugi D."/>
            <person name="Goker M."/>
            <person name="Klenk H.P."/>
            <person name="Bajic V."/>
            <person name="Stingl U."/>
        </authorList>
    </citation>
    <scope>NUCLEOTIDE SEQUENCE [LARGE SCALE GENOMIC DNA]</scope>
    <source>
        <strain evidence="12">SCGC-AAA259O05</strain>
    </source>
</reference>
<organism evidence="12 13">
    <name type="scientific">candidate division MSBL1 archaeon SCGC-AAA259O05</name>
    <dbReference type="NCBI Taxonomy" id="1698271"/>
    <lineage>
        <taxon>Archaea</taxon>
        <taxon>Methanobacteriati</taxon>
        <taxon>Methanobacteriota</taxon>
        <taxon>candidate division MSBL1</taxon>
    </lineage>
</organism>
<comment type="catalytic activity">
    <reaction evidence="4">
        <text>(S)-4-amino-5-oxopentanoate + tRNA(Glu) + NADP(+) = L-glutamyl-tRNA(Glu) + NADPH + H(+)</text>
        <dbReference type="Rhea" id="RHEA:12344"/>
        <dbReference type="Rhea" id="RHEA-COMP:9663"/>
        <dbReference type="Rhea" id="RHEA-COMP:9680"/>
        <dbReference type="ChEBI" id="CHEBI:15378"/>
        <dbReference type="ChEBI" id="CHEBI:57501"/>
        <dbReference type="ChEBI" id="CHEBI:57783"/>
        <dbReference type="ChEBI" id="CHEBI:58349"/>
        <dbReference type="ChEBI" id="CHEBI:78442"/>
        <dbReference type="ChEBI" id="CHEBI:78520"/>
        <dbReference type="EC" id="1.2.1.70"/>
    </reaction>
</comment>
<evidence type="ECO:0000256" key="7">
    <source>
        <dbReference type="PIRSR" id="PIRSR000445-3"/>
    </source>
</evidence>
<dbReference type="EMBL" id="LHXV01000003">
    <property type="protein sequence ID" value="KXB01735.1"/>
    <property type="molecule type" value="Genomic_DNA"/>
</dbReference>
<evidence type="ECO:0000256" key="9">
    <source>
        <dbReference type="SAM" id="Coils"/>
    </source>
</evidence>
<comment type="similarity">
    <text evidence="4">Belongs to the glutamyl-tRNA reductase family.</text>
</comment>
<proteinExistence type="inferred from homology"/>
<evidence type="ECO:0000256" key="4">
    <source>
        <dbReference type="HAMAP-Rule" id="MF_00087"/>
    </source>
</evidence>
<dbReference type="UniPathway" id="UPA00251">
    <property type="reaction ID" value="UER00316"/>
</dbReference>
<dbReference type="GO" id="GO:0019353">
    <property type="term" value="P:protoporphyrinogen IX biosynthetic process from glutamate"/>
    <property type="evidence" value="ECO:0007669"/>
    <property type="project" value="TreeGrafter"/>
</dbReference>
<feature type="binding site" evidence="4 7">
    <location>
        <begin position="165"/>
        <end position="170"/>
    </location>
    <ligand>
        <name>NADP(+)</name>
        <dbReference type="ChEBI" id="CHEBI:58349"/>
    </ligand>
</feature>
<keyword evidence="13" id="KW-1185">Reference proteome</keyword>
<keyword evidence="3 4" id="KW-0627">Porphyrin biosynthesis</keyword>
<dbReference type="Gene3D" id="3.30.460.30">
    <property type="entry name" value="Glutamyl-tRNA reductase, N-terminal domain"/>
    <property type="match status" value="1"/>
</dbReference>
<feature type="coiled-coil region" evidence="9">
    <location>
        <begin position="279"/>
        <end position="372"/>
    </location>
</feature>
<dbReference type="GO" id="GO:0050661">
    <property type="term" value="F:NADP binding"/>
    <property type="evidence" value="ECO:0007669"/>
    <property type="project" value="InterPro"/>
</dbReference>
<dbReference type="SUPFAM" id="SSF51735">
    <property type="entry name" value="NAD(P)-binding Rossmann-fold domains"/>
    <property type="match status" value="1"/>
</dbReference>
<sequence>MDKLRCLSYTHKDGEVQEIPDSGRDIKSFLDRSEIDNYVFVRTCNRVEAYFLSGKVQCPAPGNLNLIEGDEVFGHLLRVVSGIDSLVVGETEILNQVREAYNDSIREDRACSRLREIFDRALKFGKKVRRETEISTGKTSVASIGLERTGDIIGEFEGKEAVVVGAGTIGSTVAKYLKDEGVTSIMVANRTYENAVELTDQIGGESYRLSKLPELIERAEIIICATGAPHYIITEEKMPPLEEEKVLLDFSVPPNVHPEVRGSEKVKYISYEELTGKARKNLINRKQEVEKVERMVEEEVSRFFQKDPLESLYRKVEEIRKEQTRRAIKEIEKRETEGVLRDFGRSLTNKTLAAVRAEKEKLEGNENRKEAL</sequence>
<evidence type="ECO:0000256" key="8">
    <source>
        <dbReference type="PIRSR" id="PIRSR000445-4"/>
    </source>
</evidence>